<evidence type="ECO:0000313" key="1">
    <source>
        <dbReference type="EMBL" id="MPC72486.1"/>
    </source>
</evidence>
<organism evidence="1 2">
    <name type="scientific">Portunus trituberculatus</name>
    <name type="common">Swimming crab</name>
    <name type="synonym">Neptunus trituberculatus</name>
    <dbReference type="NCBI Taxonomy" id="210409"/>
    <lineage>
        <taxon>Eukaryota</taxon>
        <taxon>Metazoa</taxon>
        <taxon>Ecdysozoa</taxon>
        <taxon>Arthropoda</taxon>
        <taxon>Crustacea</taxon>
        <taxon>Multicrustacea</taxon>
        <taxon>Malacostraca</taxon>
        <taxon>Eumalacostraca</taxon>
        <taxon>Eucarida</taxon>
        <taxon>Decapoda</taxon>
        <taxon>Pleocyemata</taxon>
        <taxon>Brachyura</taxon>
        <taxon>Eubrachyura</taxon>
        <taxon>Portunoidea</taxon>
        <taxon>Portunidae</taxon>
        <taxon>Portuninae</taxon>
        <taxon>Portunus</taxon>
    </lineage>
</organism>
<keyword evidence="2" id="KW-1185">Reference proteome</keyword>
<dbReference type="EMBL" id="VSRR010034818">
    <property type="protein sequence ID" value="MPC72486.1"/>
    <property type="molecule type" value="Genomic_DNA"/>
</dbReference>
<accession>A0A5B7HRN6</accession>
<dbReference type="AlphaFoldDB" id="A0A5B7HRN6"/>
<protein>
    <submittedName>
        <fullName evidence="1">Uncharacterized protein</fullName>
    </submittedName>
</protein>
<dbReference type="Proteomes" id="UP000324222">
    <property type="component" value="Unassembled WGS sequence"/>
</dbReference>
<sequence length="103" mass="11281">MSVGVCSLVTLRYVSGLRCLRTAVSQRPLHTCSAALGIAKLPAGSHTIPDSRAQVSLPAGADRQRLFAVTYYLFLVSLVPPPPKHSQDPHFRTENYKGQCKKF</sequence>
<name>A0A5B7HRN6_PORTR</name>
<comment type="caution">
    <text evidence="1">The sequence shown here is derived from an EMBL/GenBank/DDBJ whole genome shotgun (WGS) entry which is preliminary data.</text>
</comment>
<evidence type="ECO:0000313" key="2">
    <source>
        <dbReference type="Proteomes" id="UP000324222"/>
    </source>
</evidence>
<dbReference type="OrthoDB" id="19439at2759"/>
<proteinExistence type="predicted"/>
<reference evidence="1 2" key="1">
    <citation type="submission" date="2019-05" db="EMBL/GenBank/DDBJ databases">
        <title>Another draft genome of Portunus trituberculatus and its Hox gene families provides insights of decapod evolution.</title>
        <authorList>
            <person name="Jeong J.-H."/>
            <person name="Song I."/>
            <person name="Kim S."/>
            <person name="Choi T."/>
            <person name="Kim D."/>
            <person name="Ryu S."/>
            <person name="Kim W."/>
        </authorList>
    </citation>
    <scope>NUCLEOTIDE SEQUENCE [LARGE SCALE GENOMIC DNA]</scope>
    <source>
        <tissue evidence="1">Muscle</tissue>
    </source>
</reference>
<gene>
    <name evidence="1" type="ORF">E2C01_066795</name>
</gene>